<dbReference type="AlphaFoldDB" id="A0A6J1LWS3"/>
<evidence type="ECO:0000313" key="2">
    <source>
        <dbReference type="Proteomes" id="UP000504633"/>
    </source>
</evidence>
<evidence type="ECO:0000313" key="4">
    <source>
        <dbReference type="RefSeq" id="XP_023170042.2"/>
    </source>
</evidence>
<dbReference type="OMA" id="CCRMDQL"/>
<feature type="chain" id="PRO_5044638938" evidence="1">
    <location>
        <begin position="19"/>
        <end position="421"/>
    </location>
</feature>
<protein>
    <submittedName>
        <fullName evidence="3 4">Uncharacterized protein LOC111598836</fullName>
    </submittedName>
</protein>
<organism evidence="2 3">
    <name type="scientific">Drosophila hydei</name>
    <name type="common">Fruit fly</name>
    <dbReference type="NCBI Taxonomy" id="7224"/>
    <lineage>
        <taxon>Eukaryota</taxon>
        <taxon>Metazoa</taxon>
        <taxon>Ecdysozoa</taxon>
        <taxon>Arthropoda</taxon>
        <taxon>Hexapoda</taxon>
        <taxon>Insecta</taxon>
        <taxon>Pterygota</taxon>
        <taxon>Neoptera</taxon>
        <taxon>Endopterygota</taxon>
        <taxon>Diptera</taxon>
        <taxon>Brachycera</taxon>
        <taxon>Muscomorpha</taxon>
        <taxon>Ephydroidea</taxon>
        <taxon>Drosophilidae</taxon>
        <taxon>Drosophila</taxon>
    </lineage>
</organism>
<dbReference type="RefSeq" id="XP_023170042.2">
    <property type="nucleotide sequence ID" value="XM_023314274.2"/>
</dbReference>
<keyword evidence="1" id="KW-0732">Signal</keyword>
<evidence type="ECO:0000256" key="1">
    <source>
        <dbReference type="SAM" id="SignalP"/>
    </source>
</evidence>
<sequence>MWRTCWVWLLLSVTGALAVCDLLVGEPRPIVVKKFGSKTAVVKHTLTNIQLSPNESITIHCPTGISISQYSGQPIKVYADTTELLCSENGIYLDDRQIIEQHRSASVACSAGFTQTLYESNRSLSGCAADAMTLIIGYKLNGLPDVKKLGVCFDLASSRLLFISYLAYAPRNVLLERQTGQELDGLKLDTYLGSLSKYFSFPTKTDFQQMIDRQQQLGALYDGKLFEYDSLLQDAPLNKELSSYSDMLSIVWMRALRTGNWLNWLNALRVASNHADDAVYRGQFDVRLGLSGVATLPIAESCNATRPLLLLDSAGNAPLPVPEHIWAHVRALQPTGTVADEFVVVAHNSPYYTVPELGSFCADICAEIPWLRESLFGQLHLVPQYGVVHCCRMDQLQKLTDFSFQKAATPKSTSSNTSSTA</sequence>
<reference evidence="3 4" key="1">
    <citation type="submission" date="2025-04" db="UniProtKB">
        <authorList>
            <consortium name="RefSeq"/>
        </authorList>
    </citation>
    <scope>IDENTIFICATION</scope>
    <source>
        <strain evidence="3 4">15085-1641.00</strain>
        <tissue evidence="3 4">Whole body</tissue>
    </source>
</reference>
<proteinExistence type="predicted"/>
<evidence type="ECO:0000313" key="3">
    <source>
        <dbReference type="RefSeq" id="XP_023170041.2"/>
    </source>
</evidence>
<gene>
    <name evidence="3 4" type="primary">LOC111598836</name>
</gene>
<dbReference type="KEGG" id="dhe:111598836"/>
<keyword evidence="2" id="KW-1185">Reference proteome</keyword>
<dbReference type="RefSeq" id="XP_023170041.2">
    <property type="nucleotide sequence ID" value="XM_023314273.2"/>
</dbReference>
<dbReference type="OrthoDB" id="8017601at2759"/>
<dbReference type="GeneID" id="111598836"/>
<accession>A0A6J1LWS3</accession>
<feature type="signal peptide" evidence="1">
    <location>
        <begin position="1"/>
        <end position="18"/>
    </location>
</feature>
<dbReference type="Proteomes" id="UP000504633">
    <property type="component" value="Unplaced"/>
</dbReference>
<name>A0A6J1LWS3_DROHY</name>